<proteinExistence type="inferred from homology"/>
<keyword evidence="4" id="KW-1185">Reference proteome</keyword>
<dbReference type="Gene3D" id="3.30.70.1060">
    <property type="entry name" value="Dimeric alpha+beta barrel"/>
    <property type="match status" value="1"/>
</dbReference>
<gene>
    <name evidence="3" type="ORF">QQ008_16815</name>
</gene>
<dbReference type="EMBL" id="JAUJEA010000006">
    <property type="protein sequence ID" value="MDN5203053.1"/>
    <property type="molecule type" value="Genomic_DNA"/>
</dbReference>
<protein>
    <submittedName>
        <fullName evidence="3">YciI family protein</fullName>
    </submittedName>
</protein>
<reference evidence="3" key="1">
    <citation type="submission" date="2023-06" db="EMBL/GenBank/DDBJ databases">
        <title>Genomic of Parafulvivirga corallium.</title>
        <authorList>
            <person name="Wang G."/>
        </authorList>
    </citation>
    <scope>NUCLEOTIDE SEQUENCE</scope>
    <source>
        <strain evidence="3">BMA10</strain>
    </source>
</reference>
<evidence type="ECO:0000313" key="4">
    <source>
        <dbReference type="Proteomes" id="UP001172082"/>
    </source>
</evidence>
<dbReference type="RefSeq" id="WP_346753075.1">
    <property type="nucleotide sequence ID" value="NZ_JAUJEA010000006.1"/>
</dbReference>
<dbReference type="SUPFAM" id="SSF54909">
    <property type="entry name" value="Dimeric alpha+beta barrel"/>
    <property type="match status" value="1"/>
</dbReference>
<dbReference type="Pfam" id="PF03795">
    <property type="entry name" value="YCII"/>
    <property type="match status" value="1"/>
</dbReference>
<accession>A0ABT8KRK4</accession>
<name>A0ABT8KRK4_9BACT</name>
<sequence>MKQFLILIKGKKELSYEPEALQKRMDEYRQWVETIEDHYISDQRLERTGAYIKDKQTISTDGPFLESKEIIAGYTIIQAEDLNNAISIAKSCPLLNHFELIVRPIVDSTQ</sequence>
<organism evidence="3 4">
    <name type="scientific">Splendidivirga corallicola</name>
    <dbReference type="NCBI Taxonomy" id="3051826"/>
    <lineage>
        <taxon>Bacteria</taxon>
        <taxon>Pseudomonadati</taxon>
        <taxon>Bacteroidota</taxon>
        <taxon>Cytophagia</taxon>
        <taxon>Cytophagales</taxon>
        <taxon>Splendidivirgaceae</taxon>
        <taxon>Splendidivirga</taxon>
    </lineage>
</organism>
<feature type="domain" description="YCII-related" evidence="2">
    <location>
        <begin position="29"/>
        <end position="105"/>
    </location>
</feature>
<evidence type="ECO:0000259" key="2">
    <source>
        <dbReference type="Pfam" id="PF03795"/>
    </source>
</evidence>
<dbReference type="InterPro" id="IPR011008">
    <property type="entry name" value="Dimeric_a/b-barrel"/>
</dbReference>
<comment type="caution">
    <text evidence="3">The sequence shown here is derived from an EMBL/GenBank/DDBJ whole genome shotgun (WGS) entry which is preliminary data.</text>
</comment>
<evidence type="ECO:0000256" key="1">
    <source>
        <dbReference type="ARBA" id="ARBA00007689"/>
    </source>
</evidence>
<dbReference type="InterPro" id="IPR005545">
    <property type="entry name" value="YCII"/>
</dbReference>
<evidence type="ECO:0000313" key="3">
    <source>
        <dbReference type="EMBL" id="MDN5203053.1"/>
    </source>
</evidence>
<dbReference type="PANTHER" id="PTHR35174">
    <property type="entry name" value="BLL7171 PROTEIN-RELATED"/>
    <property type="match status" value="1"/>
</dbReference>
<comment type="similarity">
    <text evidence="1">Belongs to the YciI family.</text>
</comment>
<dbReference type="Proteomes" id="UP001172082">
    <property type="component" value="Unassembled WGS sequence"/>
</dbReference>